<evidence type="ECO:0000313" key="2">
    <source>
        <dbReference type="Proteomes" id="UP000034883"/>
    </source>
</evidence>
<reference evidence="1 2" key="1">
    <citation type="submission" date="2015-03" db="EMBL/GenBank/DDBJ databases">
        <title>Genome assembly of Sandaracinus amylolyticus DSM 53668.</title>
        <authorList>
            <person name="Sharma G."/>
            <person name="Subramanian S."/>
        </authorList>
    </citation>
    <scope>NUCLEOTIDE SEQUENCE [LARGE SCALE GENOMIC DNA]</scope>
    <source>
        <strain evidence="1 2">DSM 53668</strain>
    </source>
</reference>
<dbReference type="KEGG" id="samy:DB32_003213"/>
<dbReference type="STRING" id="927083.DB32_003213"/>
<dbReference type="AlphaFoldDB" id="A0A0F6SEZ7"/>
<sequence>MIAAREERRREAEELSPFSQRLDELLRDVERRVTRLRAHGETAQRAAGVVARALIAESAEDAA</sequence>
<proteinExistence type="predicted"/>
<dbReference type="Proteomes" id="UP000034883">
    <property type="component" value="Chromosome"/>
</dbReference>
<organism evidence="1 2">
    <name type="scientific">Sandaracinus amylolyticus</name>
    <dbReference type="NCBI Taxonomy" id="927083"/>
    <lineage>
        <taxon>Bacteria</taxon>
        <taxon>Pseudomonadati</taxon>
        <taxon>Myxococcota</taxon>
        <taxon>Polyangia</taxon>
        <taxon>Polyangiales</taxon>
        <taxon>Sandaracinaceae</taxon>
        <taxon>Sandaracinus</taxon>
    </lineage>
</organism>
<protein>
    <submittedName>
        <fullName evidence="1">Uncharacterized protein</fullName>
    </submittedName>
</protein>
<name>A0A0F6SEZ7_9BACT</name>
<evidence type="ECO:0000313" key="1">
    <source>
        <dbReference type="EMBL" id="AKF06064.1"/>
    </source>
</evidence>
<gene>
    <name evidence="1" type="ORF">DB32_003213</name>
</gene>
<dbReference type="EMBL" id="CP011125">
    <property type="protein sequence ID" value="AKF06064.1"/>
    <property type="molecule type" value="Genomic_DNA"/>
</dbReference>
<keyword evidence="2" id="KW-1185">Reference proteome</keyword>
<accession>A0A0F6SEZ7</accession>